<evidence type="ECO:0000313" key="1">
    <source>
        <dbReference type="EMBL" id="MCI35886.1"/>
    </source>
</evidence>
<keyword evidence="2" id="KW-1185">Reference proteome</keyword>
<name>A0A392RJ87_9FABA</name>
<dbReference type="AlphaFoldDB" id="A0A392RJ87"/>
<accession>A0A392RJ87</accession>
<proteinExistence type="predicted"/>
<reference evidence="1 2" key="1">
    <citation type="journal article" date="2018" name="Front. Plant Sci.">
        <title>Red Clover (Trifolium pratense) and Zigzag Clover (T. medium) - A Picture of Genomic Similarities and Differences.</title>
        <authorList>
            <person name="Dluhosova J."/>
            <person name="Istvanek J."/>
            <person name="Nedelnik J."/>
            <person name="Repkova J."/>
        </authorList>
    </citation>
    <scope>NUCLEOTIDE SEQUENCE [LARGE SCALE GENOMIC DNA]</scope>
    <source>
        <strain evidence="2">cv. 10/8</strain>
        <tissue evidence="1">Leaf</tissue>
    </source>
</reference>
<dbReference type="EMBL" id="LXQA010228021">
    <property type="protein sequence ID" value="MCI35886.1"/>
    <property type="molecule type" value="Genomic_DNA"/>
</dbReference>
<evidence type="ECO:0000313" key="2">
    <source>
        <dbReference type="Proteomes" id="UP000265520"/>
    </source>
</evidence>
<dbReference type="Proteomes" id="UP000265520">
    <property type="component" value="Unassembled WGS sequence"/>
</dbReference>
<feature type="non-terminal residue" evidence="1">
    <location>
        <position position="62"/>
    </location>
</feature>
<comment type="caution">
    <text evidence="1">The sequence shown here is derived from an EMBL/GenBank/DDBJ whole genome shotgun (WGS) entry which is preliminary data.</text>
</comment>
<protein>
    <submittedName>
        <fullName evidence="1">Uncharacterized protein</fullName>
    </submittedName>
</protein>
<sequence>MPVFPNNWYQSFWFDSRRGSSYRCEVTQGVLGMKLFKWQTGIGRHRCKVCDDSVRTLVGIDA</sequence>
<organism evidence="1 2">
    <name type="scientific">Trifolium medium</name>
    <dbReference type="NCBI Taxonomy" id="97028"/>
    <lineage>
        <taxon>Eukaryota</taxon>
        <taxon>Viridiplantae</taxon>
        <taxon>Streptophyta</taxon>
        <taxon>Embryophyta</taxon>
        <taxon>Tracheophyta</taxon>
        <taxon>Spermatophyta</taxon>
        <taxon>Magnoliopsida</taxon>
        <taxon>eudicotyledons</taxon>
        <taxon>Gunneridae</taxon>
        <taxon>Pentapetalae</taxon>
        <taxon>rosids</taxon>
        <taxon>fabids</taxon>
        <taxon>Fabales</taxon>
        <taxon>Fabaceae</taxon>
        <taxon>Papilionoideae</taxon>
        <taxon>50 kb inversion clade</taxon>
        <taxon>NPAAA clade</taxon>
        <taxon>Hologalegina</taxon>
        <taxon>IRL clade</taxon>
        <taxon>Trifolieae</taxon>
        <taxon>Trifolium</taxon>
    </lineage>
</organism>